<feature type="domain" description="CCHC-type" evidence="2">
    <location>
        <begin position="184"/>
        <end position="200"/>
    </location>
</feature>
<sequence>MAAQGNPKGDSRGDYNGDCNGDYNDDRTGRAIKNTAFTTTRASTDVQSQQGATHGATEFLLIGDLPVLRFIKNDSNGVVKVTPQLSSQHNDPEGKNVSDPSENNENPTVLRDVHISDLERTNNNDDSSGWTLVQRKKRRNTNRRLWNNQQSRIQVHAKKLRQQQRCFRCLLKGHIQAVCANPRKCLNCNKSGYVIRSCPLISKGRSNVSLQNPSIYKKEPQTLVNPIVAQPIPKENPPIKEPPRRPNKPSMEYPRNMEAPRNWQTVQMREPVELWQRRPHSLNVYLAPREGLAPSNRFLECASFVFVGPGASAPATIRRITNCMAREFRRDPRDFQIHKIDEDFGDLLLIFPDADMAEAANTRASFYIGNNITISLHPYSPELQMAFDPLYGRARIRIYGVPLQHWNRADMLTLAAGFGYPLRVAPYFTNGNYEYLTMLVATSDPKEIPFYLQLKVNPYEKEVRVEIDGWMMNERPPPPNQRRGRTSDDRRSQPKGNPREGPSNPEGGRRRGTDRNREQQDDMAISSSGSNRTRSAYAWMQNWLSNLKKALIAAGILTELPLTTPPQKVELAHLQITEYVPPLSPPIVLTPSKAELSLEGVKILDKSGMNLFNFTLLGPVTQMTNQTIFKGLKLVSGVIMAQTSDAVSTPLLQGIKEREIQTHDTSGLIIEPMVETEAHSAEDAHSPPPGFELPIYKDDHDDGNSEGPPPGFELPIYRSGPMLTATKAGKKISQANTNLKVRRSPRLEGKYRAGGKKTSSGKKVKGRKPAKAKIVQMAYQQSLDPLDMSQAQMIIKMAGVEVNGQIEEEVAKVIMG</sequence>
<dbReference type="InterPro" id="IPR001878">
    <property type="entry name" value="Znf_CCHC"/>
</dbReference>
<feature type="compositionally biased region" description="Basic and acidic residues" evidence="1">
    <location>
        <begin position="507"/>
        <end position="520"/>
    </location>
</feature>
<feature type="region of interest" description="Disordered" evidence="1">
    <location>
        <begin position="230"/>
        <end position="255"/>
    </location>
</feature>
<dbReference type="GO" id="GO:0003676">
    <property type="term" value="F:nucleic acid binding"/>
    <property type="evidence" value="ECO:0007669"/>
    <property type="project" value="InterPro"/>
</dbReference>
<dbReference type="SMART" id="SM00343">
    <property type="entry name" value="ZnF_C2HC"/>
    <property type="match status" value="2"/>
</dbReference>
<feature type="region of interest" description="Disordered" evidence="1">
    <location>
        <begin position="750"/>
        <end position="769"/>
    </location>
</feature>
<feature type="compositionally biased region" description="Basic and acidic residues" evidence="1">
    <location>
        <begin position="111"/>
        <end position="123"/>
    </location>
</feature>
<dbReference type="Proteomes" id="UP000623129">
    <property type="component" value="Unassembled WGS sequence"/>
</dbReference>
<feature type="region of interest" description="Disordered" evidence="1">
    <location>
        <begin position="82"/>
        <end position="136"/>
    </location>
</feature>
<dbReference type="OrthoDB" id="427960at2759"/>
<feature type="region of interest" description="Disordered" evidence="1">
    <location>
        <begin position="470"/>
        <end position="530"/>
    </location>
</feature>
<feature type="compositionally biased region" description="Polar residues" evidence="1">
    <location>
        <begin position="98"/>
        <end position="107"/>
    </location>
</feature>
<dbReference type="InterPro" id="IPR036875">
    <property type="entry name" value="Znf_CCHC_sf"/>
</dbReference>
<proteinExistence type="predicted"/>
<evidence type="ECO:0000259" key="2">
    <source>
        <dbReference type="SMART" id="SM00343"/>
    </source>
</evidence>
<evidence type="ECO:0000313" key="3">
    <source>
        <dbReference type="EMBL" id="KAF3319883.1"/>
    </source>
</evidence>
<feature type="compositionally biased region" description="Basic residues" evidence="1">
    <location>
        <begin position="753"/>
        <end position="769"/>
    </location>
</feature>
<accession>A0A833QG78</accession>
<feature type="region of interest" description="Disordered" evidence="1">
    <location>
        <begin position="1"/>
        <end position="29"/>
    </location>
</feature>
<evidence type="ECO:0000256" key="1">
    <source>
        <dbReference type="SAM" id="MobiDB-lite"/>
    </source>
</evidence>
<gene>
    <name evidence="3" type="ORF">FCM35_KLT21857</name>
</gene>
<name>A0A833QG78_9POAL</name>
<keyword evidence="4" id="KW-1185">Reference proteome</keyword>
<dbReference type="EMBL" id="SWLB01000194">
    <property type="protein sequence ID" value="KAF3319883.1"/>
    <property type="molecule type" value="Genomic_DNA"/>
</dbReference>
<dbReference type="Gene3D" id="4.10.60.10">
    <property type="entry name" value="Zinc finger, CCHC-type"/>
    <property type="match status" value="1"/>
</dbReference>
<organism evidence="3 4">
    <name type="scientific">Carex littledalei</name>
    <dbReference type="NCBI Taxonomy" id="544730"/>
    <lineage>
        <taxon>Eukaryota</taxon>
        <taxon>Viridiplantae</taxon>
        <taxon>Streptophyta</taxon>
        <taxon>Embryophyta</taxon>
        <taxon>Tracheophyta</taxon>
        <taxon>Spermatophyta</taxon>
        <taxon>Magnoliopsida</taxon>
        <taxon>Liliopsida</taxon>
        <taxon>Poales</taxon>
        <taxon>Cyperaceae</taxon>
        <taxon>Cyperoideae</taxon>
        <taxon>Cariceae</taxon>
        <taxon>Carex</taxon>
        <taxon>Carex subgen. Euthyceras</taxon>
    </lineage>
</organism>
<dbReference type="AlphaFoldDB" id="A0A833QG78"/>
<protein>
    <recommendedName>
        <fullName evidence="2">CCHC-type domain-containing protein</fullName>
    </recommendedName>
</protein>
<dbReference type="SUPFAM" id="SSF57756">
    <property type="entry name" value="Retrovirus zinc finger-like domains"/>
    <property type="match status" value="1"/>
</dbReference>
<feature type="domain" description="CCHC-type" evidence="2">
    <location>
        <begin position="165"/>
        <end position="181"/>
    </location>
</feature>
<dbReference type="GO" id="GO:0008270">
    <property type="term" value="F:zinc ion binding"/>
    <property type="evidence" value="ECO:0007669"/>
    <property type="project" value="InterPro"/>
</dbReference>
<evidence type="ECO:0000313" key="4">
    <source>
        <dbReference type="Proteomes" id="UP000623129"/>
    </source>
</evidence>
<reference evidence="3" key="1">
    <citation type="submission" date="2020-01" db="EMBL/GenBank/DDBJ databases">
        <title>Genome sequence of Kobresia littledalei, the first chromosome-level genome in the family Cyperaceae.</title>
        <authorList>
            <person name="Qu G."/>
        </authorList>
    </citation>
    <scope>NUCLEOTIDE SEQUENCE</scope>
    <source>
        <strain evidence="3">C.B.Clarke</strain>
        <tissue evidence="3">Leaf</tissue>
    </source>
</reference>
<comment type="caution">
    <text evidence="3">The sequence shown here is derived from an EMBL/GenBank/DDBJ whole genome shotgun (WGS) entry which is preliminary data.</text>
</comment>